<feature type="transmembrane region" description="Helical" evidence="1">
    <location>
        <begin position="54"/>
        <end position="72"/>
    </location>
</feature>
<gene>
    <name evidence="2" type="ORF">HQR01_09110</name>
</gene>
<keyword evidence="1" id="KW-0472">Membrane</keyword>
<accession>A0A7D4BVJ6</accession>
<dbReference type="Proteomes" id="UP000504693">
    <property type="component" value="Chromosome"/>
</dbReference>
<dbReference type="EMBL" id="CP053921">
    <property type="protein sequence ID" value="QKG71507.1"/>
    <property type="molecule type" value="Genomic_DNA"/>
</dbReference>
<dbReference type="RefSeq" id="WP_173214502.1">
    <property type="nucleotide sequence ID" value="NZ_CP053921.1"/>
</dbReference>
<protein>
    <submittedName>
        <fullName evidence="2">Uncharacterized protein</fullName>
    </submittedName>
</protein>
<proteinExistence type="predicted"/>
<reference evidence="2 3" key="1">
    <citation type="submission" date="2020-05" db="EMBL/GenBank/DDBJ databases">
        <title>Erythrobacter mangrovi sp. nov., isolated from rhizosphere soil of mangrove plant (Kandelia candel).</title>
        <authorList>
            <person name="Ye Y.H."/>
        </authorList>
    </citation>
    <scope>NUCLEOTIDE SEQUENCE [LARGE SCALE GENOMIC DNA]</scope>
    <source>
        <strain evidence="2 3">EB310</strain>
    </source>
</reference>
<evidence type="ECO:0000313" key="2">
    <source>
        <dbReference type="EMBL" id="QKG71507.1"/>
    </source>
</evidence>
<name>A0A7D4BVJ6_9SPHN</name>
<keyword evidence="1" id="KW-1133">Transmembrane helix</keyword>
<keyword evidence="3" id="KW-1185">Reference proteome</keyword>
<evidence type="ECO:0000313" key="3">
    <source>
        <dbReference type="Proteomes" id="UP000504693"/>
    </source>
</evidence>
<organism evidence="2 3">
    <name type="scientific">Erythrobacter mangrovi</name>
    <dbReference type="NCBI Taxonomy" id="2739433"/>
    <lineage>
        <taxon>Bacteria</taxon>
        <taxon>Pseudomonadati</taxon>
        <taxon>Pseudomonadota</taxon>
        <taxon>Alphaproteobacteria</taxon>
        <taxon>Sphingomonadales</taxon>
        <taxon>Erythrobacteraceae</taxon>
        <taxon>Erythrobacter/Porphyrobacter group</taxon>
        <taxon>Erythrobacter</taxon>
    </lineage>
</organism>
<keyword evidence="1" id="KW-0812">Transmembrane</keyword>
<dbReference type="KEGG" id="emv:HQR01_09110"/>
<sequence length="169" mass="18297">MSEVHTLTTPKTDEQKREALRARIEAAQQRNSERTLAEQARQAADEAIAFTRKHPLAVVGGVIFAGFAIGAMTKSGRKVGKRGSVLVNLALESAFAYGARMLQEALVTARDAGDRLEDIGDSAATTARGLRRDAAYKFDVATDAVRAKSRKVARKGSRAVRSLKERTGR</sequence>
<evidence type="ECO:0000256" key="1">
    <source>
        <dbReference type="SAM" id="Phobius"/>
    </source>
</evidence>
<dbReference type="AlphaFoldDB" id="A0A7D4BVJ6"/>